<dbReference type="InterPro" id="IPR012677">
    <property type="entry name" value="Nucleotide-bd_a/b_plait_sf"/>
</dbReference>
<dbReference type="Pfam" id="PF00076">
    <property type="entry name" value="RRM_1"/>
    <property type="match status" value="1"/>
</dbReference>
<dbReference type="PANTHER" id="PTHR48037">
    <property type="entry name" value="ATPASE E1"/>
    <property type="match status" value="1"/>
</dbReference>
<dbReference type="PROSITE" id="PS50102">
    <property type="entry name" value="RRM"/>
    <property type="match status" value="1"/>
</dbReference>
<dbReference type="SMART" id="SM00360">
    <property type="entry name" value="RRM"/>
    <property type="match status" value="1"/>
</dbReference>
<dbReference type="AlphaFoldDB" id="D8TJK3"/>
<protein>
    <recommendedName>
        <fullName evidence="3">RRM domain-containing protein</fullName>
    </recommendedName>
</protein>
<dbReference type="FunCoup" id="D8TJK3">
    <property type="interactions" value="466"/>
</dbReference>
<dbReference type="InterPro" id="IPR000504">
    <property type="entry name" value="RRM_dom"/>
</dbReference>
<keyword evidence="5" id="KW-1185">Reference proteome</keyword>
<dbReference type="EMBL" id="GL378324">
    <property type="protein sequence ID" value="EFJ52387.1"/>
    <property type="molecule type" value="Genomic_DNA"/>
</dbReference>
<dbReference type="eggNOG" id="KOG0111">
    <property type="taxonomic scope" value="Eukaryota"/>
</dbReference>
<dbReference type="GeneID" id="9617455"/>
<dbReference type="KEGG" id="vcn:VOLCADRAFT_79186"/>
<proteinExistence type="predicted"/>
<feature type="domain" description="RRM" evidence="3">
    <location>
        <begin position="18"/>
        <end position="96"/>
    </location>
</feature>
<evidence type="ECO:0000256" key="2">
    <source>
        <dbReference type="PROSITE-ProRule" id="PRU00176"/>
    </source>
</evidence>
<evidence type="ECO:0000313" key="4">
    <source>
        <dbReference type="EMBL" id="EFJ52387.1"/>
    </source>
</evidence>
<dbReference type="InParanoid" id="D8TJK3"/>
<dbReference type="CDD" id="cd12347">
    <property type="entry name" value="RRM_PPIE"/>
    <property type="match status" value="1"/>
</dbReference>
<dbReference type="RefSeq" id="XP_002946460.1">
    <property type="nucleotide sequence ID" value="XM_002946414.1"/>
</dbReference>
<dbReference type="OrthoDB" id="193499at2759"/>
<dbReference type="SUPFAM" id="SSF54928">
    <property type="entry name" value="RNA-binding domain, RBD"/>
    <property type="match status" value="1"/>
</dbReference>
<sequence length="186" mass="20492">MAATTLVAVGGKGTNPKTTLYVGGLEETVNEATLHAAFLPFGEIKEVNIPLDHATGTHRGFGFVEYEEKEDAAAAIDNMHNAELFGRVLKVNYAQPMKIKGGDKGWSHLPVWADTDRYIEELDAEVSVYMCMVRHRHARLDSTQRLPGTADTPRPLQKQRLYGCSDLNVLTIARVSLLFPAPIQGM</sequence>
<dbReference type="InterPro" id="IPR035979">
    <property type="entry name" value="RBD_domain_sf"/>
</dbReference>
<dbReference type="PANTHER" id="PTHR48037:SF1">
    <property type="entry name" value="RRM DOMAIN-CONTAINING PROTEIN"/>
    <property type="match status" value="1"/>
</dbReference>
<dbReference type="GO" id="GO:0003723">
    <property type="term" value="F:RNA binding"/>
    <property type="evidence" value="ECO:0007669"/>
    <property type="project" value="UniProtKB-UniRule"/>
</dbReference>
<evidence type="ECO:0000259" key="3">
    <source>
        <dbReference type="PROSITE" id="PS50102"/>
    </source>
</evidence>
<dbReference type="Gene3D" id="3.30.70.330">
    <property type="match status" value="1"/>
</dbReference>
<name>D8TJK3_VOLCA</name>
<evidence type="ECO:0000256" key="1">
    <source>
        <dbReference type="ARBA" id="ARBA00022884"/>
    </source>
</evidence>
<evidence type="ECO:0000313" key="5">
    <source>
        <dbReference type="Proteomes" id="UP000001058"/>
    </source>
</evidence>
<keyword evidence="1 2" id="KW-0694">RNA-binding</keyword>
<dbReference type="Proteomes" id="UP000001058">
    <property type="component" value="Unassembled WGS sequence"/>
</dbReference>
<reference evidence="4 5" key="1">
    <citation type="journal article" date="2010" name="Science">
        <title>Genomic analysis of organismal complexity in the multicellular green alga Volvox carteri.</title>
        <authorList>
            <person name="Prochnik S.E."/>
            <person name="Umen J."/>
            <person name="Nedelcu A.M."/>
            <person name="Hallmann A."/>
            <person name="Miller S.M."/>
            <person name="Nishii I."/>
            <person name="Ferris P."/>
            <person name="Kuo A."/>
            <person name="Mitros T."/>
            <person name="Fritz-Laylin L.K."/>
            <person name="Hellsten U."/>
            <person name="Chapman J."/>
            <person name="Simakov O."/>
            <person name="Rensing S.A."/>
            <person name="Terry A."/>
            <person name="Pangilinan J."/>
            <person name="Kapitonov V."/>
            <person name="Jurka J."/>
            <person name="Salamov A."/>
            <person name="Shapiro H."/>
            <person name="Schmutz J."/>
            <person name="Grimwood J."/>
            <person name="Lindquist E."/>
            <person name="Lucas S."/>
            <person name="Grigoriev I.V."/>
            <person name="Schmitt R."/>
            <person name="Kirk D."/>
            <person name="Rokhsar D.S."/>
        </authorList>
    </citation>
    <scope>NUCLEOTIDE SEQUENCE [LARGE SCALE GENOMIC DNA]</scope>
    <source>
        <strain evidence="5">f. Nagariensis / Eve</strain>
    </source>
</reference>
<gene>
    <name evidence="4" type="ORF">VOLCADRAFT_79186</name>
</gene>
<dbReference type="STRING" id="3068.D8TJK3"/>
<organism evidence="5">
    <name type="scientific">Volvox carteri f. nagariensis</name>
    <dbReference type="NCBI Taxonomy" id="3068"/>
    <lineage>
        <taxon>Eukaryota</taxon>
        <taxon>Viridiplantae</taxon>
        <taxon>Chlorophyta</taxon>
        <taxon>core chlorophytes</taxon>
        <taxon>Chlorophyceae</taxon>
        <taxon>CS clade</taxon>
        <taxon>Chlamydomonadales</taxon>
        <taxon>Volvocaceae</taxon>
        <taxon>Volvox</taxon>
    </lineage>
</organism>
<accession>D8TJK3</accession>
<dbReference type="InterPro" id="IPR034168">
    <property type="entry name" value="PPIE_RRM"/>
</dbReference>